<dbReference type="GO" id="GO:0012505">
    <property type="term" value="C:endomembrane system"/>
    <property type="evidence" value="ECO:0007669"/>
    <property type="project" value="UniProtKB-SubCell"/>
</dbReference>
<dbReference type="InterPro" id="IPR019365">
    <property type="entry name" value="TVP18/Ca-channel_flower"/>
</dbReference>
<keyword evidence="5" id="KW-0472">Membrane</keyword>
<comment type="subcellular location">
    <subcellularLocation>
        <location evidence="1">Endomembrane system</location>
        <topology evidence="1">Multi-pass membrane protein</topology>
    </subcellularLocation>
</comment>
<comment type="similarity">
    <text evidence="2">Belongs to the calcium channel flower family.</text>
</comment>
<sequence>MMENIGSPILTQTTTAKPQNNDGISWWFKFMAKGVGVFGGLVAMASGVVTCVTLTAACLAAGIAQLCVGFVTVVFEGPCCCPFLDFITQIGKFSDNRPHWQKAMFYTLSSLIPIVMCFSLSTVFGCCLVFATGVLYGIMALGKKADRTEMIQKARQDVEMTDTLIDHIEKNPEIVNSLQTLPK</sequence>
<evidence type="ECO:0000256" key="3">
    <source>
        <dbReference type="ARBA" id="ARBA00022692"/>
    </source>
</evidence>
<proteinExistence type="inferred from homology"/>
<evidence type="ECO:0000313" key="6">
    <source>
        <dbReference type="Proteomes" id="UP000515154"/>
    </source>
</evidence>
<name>A0A6P7TDP9_9MOLL</name>
<dbReference type="AlphaFoldDB" id="A0A6P7TDP9"/>
<keyword evidence="3" id="KW-0812">Transmembrane</keyword>
<dbReference type="PANTHER" id="PTHR13314:SF2">
    <property type="entry name" value="CALCIUM CHANNEL FLOWER HOMOLOG"/>
    <property type="match status" value="1"/>
</dbReference>
<dbReference type="RefSeq" id="XP_029649234.1">
    <property type="nucleotide sequence ID" value="XM_029793374.2"/>
</dbReference>
<reference evidence="7" key="1">
    <citation type="submission" date="2025-08" db="UniProtKB">
        <authorList>
            <consortium name="RefSeq"/>
        </authorList>
    </citation>
    <scope>IDENTIFICATION</scope>
</reference>
<dbReference type="GO" id="GO:0016192">
    <property type="term" value="P:vesicle-mediated transport"/>
    <property type="evidence" value="ECO:0007669"/>
    <property type="project" value="TreeGrafter"/>
</dbReference>
<dbReference type="Proteomes" id="UP000515154">
    <property type="component" value="Linkage group LG21"/>
</dbReference>
<evidence type="ECO:0000256" key="4">
    <source>
        <dbReference type="ARBA" id="ARBA00022989"/>
    </source>
</evidence>
<gene>
    <name evidence="7" type="primary">LOC115222965</name>
</gene>
<dbReference type="KEGG" id="osn:115222965"/>
<dbReference type="SMART" id="SM01077">
    <property type="entry name" value="Cg6151-P"/>
    <property type="match status" value="1"/>
</dbReference>
<dbReference type="PANTHER" id="PTHR13314">
    <property type="entry name" value="CALCIUM CHANNEL FLOWER HOMOLOG"/>
    <property type="match status" value="1"/>
</dbReference>
<protein>
    <submittedName>
        <fullName evidence="7">Calcium channel flower homolog</fullName>
    </submittedName>
</protein>
<evidence type="ECO:0000256" key="2">
    <source>
        <dbReference type="ARBA" id="ARBA00010023"/>
    </source>
</evidence>
<evidence type="ECO:0000313" key="7">
    <source>
        <dbReference type="RefSeq" id="XP_029649234.1"/>
    </source>
</evidence>
<organism evidence="6 7">
    <name type="scientific">Octopus sinensis</name>
    <name type="common">East Asian common octopus</name>
    <dbReference type="NCBI Taxonomy" id="2607531"/>
    <lineage>
        <taxon>Eukaryota</taxon>
        <taxon>Metazoa</taxon>
        <taxon>Spiralia</taxon>
        <taxon>Lophotrochozoa</taxon>
        <taxon>Mollusca</taxon>
        <taxon>Cephalopoda</taxon>
        <taxon>Coleoidea</taxon>
        <taxon>Octopodiformes</taxon>
        <taxon>Octopoda</taxon>
        <taxon>Incirrata</taxon>
        <taxon>Octopodidae</taxon>
        <taxon>Octopus</taxon>
    </lineage>
</organism>
<keyword evidence="6" id="KW-1185">Reference proteome</keyword>
<evidence type="ECO:0000256" key="5">
    <source>
        <dbReference type="ARBA" id="ARBA00023136"/>
    </source>
</evidence>
<evidence type="ECO:0000256" key="1">
    <source>
        <dbReference type="ARBA" id="ARBA00004127"/>
    </source>
</evidence>
<keyword evidence="4" id="KW-1133">Transmembrane helix</keyword>
<accession>A0A6P7TDP9</accession>
<dbReference type="Pfam" id="PF10233">
    <property type="entry name" value="Cg6151-P"/>
    <property type="match status" value="1"/>
</dbReference>
<dbReference type="GO" id="GO:0016020">
    <property type="term" value="C:membrane"/>
    <property type="evidence" value="ECO:0007669"/>
    <property type="project" value="InterPro"/>
</dbReference>